<name>A0ABV6KAR0_9BACI</name>
<evidence type="ECO:0000313" key="2">
    <source>
        <dbReference type="Proteomes" id="UP001589838"/>
    </source>
</evidence>
<proteinExistence type="predicted"/>
<comment type="caution">
    <text evidence="1">The sequence shown here is derived from an EMBL/GenBank/DDBJ whole genome shotgun (WGS) entry which is preliminary data.</text>
</comment>
<dbReference type="EMBL" id="JBHLUX010000016">
    <property type="protein sequence ID" value="MFC0470005.1"/>
    <property type="molecule type" value="Genomic_DNA"/>
</dbReference>
<sequence>MIDNSQKQKIEELQTQIHAQFEHEVLHILNGQMMYEQFSKHELMKKGQYVPFNEAMCSNETTNNIFSNEFNHKRASGHQVSLQEYEEITITPLKSLFEHKYKCIVLWFGDDMFCQMNLLTALALLEQERFKGKVRVHMINEVTDEVNAIDMLLVGYKKVYEQVLIHHHPPEVQLHPVMELGMKRYLEYKKEENEITNYIKERIDMPWDELLNQLFQQFPHYGLGDLQYINLIKAVKET</sequence>
<organism evidence="1 2">
    <name type="scientific">Halalkalibacter kiskunsagensis</name>
    <dbReference type="NCBI Taxonomy" id="1548599"/>
    <lineage>
        <taxon>Bacteria</taxon>
        <taxon>Bacillati</taxon>
        <taxon>Bacillota</taxon>
        <taxon>Bacilli</taxon>
        <taxon>Bacillales</taxon>
        <taxon>Bacillaceae</taxon>
        <taxon>Halalkalibacter</taxon>
    </lineage>
</organism>
<reference evidence="1 2" key="1">
    <citation type="submission" date="2024-09" db="EMBL/GenBank/DDBJ databases">
        <authorList>
            <person name="Sun Q."/>
            <person name="Mori K."/>
        </authorList>
    </citation>
    <scope>NUCLEOTIDE SEQUENCE [LARGE SCALE GENOMIC DNA]</scope>
    <source>
        <strain evidence="1 2">NCAIM B.02610</strain>
    </source>
</reference>
<accession>A0ABV6KAR0</accession>
<keyword evidence="2" id="KW-1185">Reference proteome</keyword>
<gene>
    <name evidence="1" type="ORF">ACFFHM_05550</name>
</gene>
<dbReference type="RefSeq" id="WP_335963332.1">
    <property type="nucleotide sequence ID" value="NZ_JAXBLX010000047.1"/>
</dbReference>
<dbReference type="Proteomes" id="UP001589838">
    <property type="component" value="Unassembled WGS sequence"/>
</dbReference>
<evidence type="ECO:0000313" key="1">
    <source>
        <dbReference type="EMBL" id="MFC0470005.1"/>
    </source>
</evidence>
<protein>
    <submittedName>
        <fullName evidence="1">AraC family transcriptional regulator</fullName>
    </submittedName>
</protein>